<accession>A0AAE1D7H3</accession>
<reference evidence="1" key="1">
    <citation type="journal article" date="2023" name="G3 (Bethesda)">
        <title>A reference genome for the long-term kleptoplast-retaining sea slug Elysia crispata morphotype clarki.</title>
        <authorList>
            <person name="Eastman K.E."/>
            <person name="Pendleton A.L."/>
            <person name="Shaikh M.A."/>
            <person name="Suttiyut T."/>
            <person name="Ogas R."/>
            <person name="Tomko P."/>
            <person name="Gavelis G."/>
            <person name="Widhalm J.R."/>
            <person name="Wisecaver J.H."/>
        </authorList>
    </citation>
    <scope>NUCLEOTIDE SEQUENCE</scope>
    <source>
        <strain evidence="1">ECLA1</strain>
    </source>
</reference>
<name>A0AAE1D7H3_9GAST</name>
<proteinExistence type="predicted"/>
<dbReference type="Proteomes" id="UP001283361">
    <property type="component" value="Unassembled WGS sequence"/>
</dbReference>
<dbReference type="EMBL" id="JAWDGP010005043">
    <property type="protein sequence ID" value="KAK3760172.1"/>
    <property type="molecule type" value="Genomic_DNA"/>
</dbReference>
<keyword evidence="2" id="KW-1185">Reference proteome</keyword>
<dbReference type="AlphaFoldDB" id="A0AAE1D7H3"/>
<protein>
    <submittedName>
        <fullName evidence="1">Uncharacterized protein</fullName>
    </submittedName>
</protein>
<comment type="caution">
    <text evidence="1">The sequence shown here is derived from an EMBL/GenBank/DDBJ whole genome shotgun (WGS) entry which is preliminary data.</text>
</comment>
<evidence type="ECO:0000313" key="1">
    <source>
        <dbReference type="EMBL" id="KAK3760172.1"/>
    </source>
</evidence>
<organism evidence="1 2">
    <name type="scientific">Elysia crispata</name>
    <name type="common">lettuce slug</name>
    <dbReference type="NCBI Taxonomy" id="231223"/>
    <lineage>
        <taxon>Eukaryota</taxon>
        <taxon>Metazoa</taxon>
        <taxon>Spiralia</taxon>
        <taxon>Lophotrochozoa</taxon>
        <taxon>Mollusca</taxon>
        <taxon>Gastropoda</taxon>
        <taxon>Heterobranchia</taxon>
        <taxon>Euthyneura</taxon>
        <taxon>Panpulmonata</taxon>
        <taxon>Sacoglossa</taxon>
        <taxon>Placobranchoidea</taxon>
        <taxon>Plakobranchidae</taxon>
        <taxon>Elysia</taxon>
    </lineage>
</organism>
<evidence type="ECO:0000313" key="2">
    <source>
        <dbReference type="Proteomes" id="UP001283361"/>
    </source>
</evidence>
<gene>
    <name evidence="1" type="ORF">RRG08_005321</name>
</gene>
<sequence>MVPKPSTSDTLEDKIKTAIDLPHKSQVVNTRCRQPASQAKCPRSRSRRVRLSLRRLPAGVKRVEHIQLVPSPTRLSAQQAAETEMMTRHAPGDGPLSRDATQSTSTEVFDRSCVGYFNSLAHSRNKRNTTRTGASLYKCVFVFSDTW</sequence>